<reference evidence="2 3" key="1">
    <citation type="submission" date="2021-05" db="EMBL/GenBank/DDBJ databases">
        <title>Draft genomes of bacteria isolated from model marine particles.</title>
        <authorList>
            <person name="Datta M.S."/>
            <person name="Schwartzman J.A."/>
            <person name="Enke T.N."/>
            <person name="Saavedra J."/>
            <person name="Cermak N."/>
            <person name="Cordero O.X."/>
        </authorList>
    </citation>
    <scope>NUCLEOTIDE SEQUENCE [LARGE SCALE GENOMIC DNA]</scope>
    <source>
        <strain evidence="2 3">D2M19</strain>
    </source>
</reference>
<dbReference type="InterPro" id="IPR001753">
    <property type="entry name" value="Enoyl-CoA_hydra/iso"/>
</dbReference>
<evidence type="ECO:0000313" key="2">
    <source>
        <dbReference type="EMBL" id="MBU2873615.1"/>
    </source>
</evidence>
<name>A0ABS6A5Y7_9GAMM</name>
<proteinExistence type="inferred from homology"/>
<evidence type="ECO:0000313" key="3">
    <source>
        <dbReference type="Proteomes" id="UP000753376"/>
    </source>
</evidence>
<dbReference type="PANTHER" id="PTHR11941:SF54">
    <property type="entry name" value="ENOYL-COA HYDRATASE, MITOCHONDRIAL"/>
    <property type="match status" value="1"/>
</dbReference>
<dbReference type="EMBL" id="JAHKPV010000006">
    <property type="protein sequence ID" value="MBU2873615.1"/>
    <property type="molecule type" value="Genomic_DNA"/>
</dbReference>
<accession>A0ABS6A5Y7</accession>
<dbReference type="Pfam" id="PF00378">
    <property type="entry name" value="ECH_1"/>
    <property type="match status" value="1"/>
</dbReference>
<comment type="similarity">
    <text evidence="1">Belongs to the enoyl-CoA hydratase/isomerase family.</text>
</comment>
<protein>
    <submittedName>
        <fullName evidence="2">Enoyl-CoA hydratase/isomerase family protein</fullName>
    </submittedName>
</protein>
<keyword evidence="3" id="KW-1185">Reference proteome</keyword>
<comment type="caution">
    <text evidence="2">The sequence shown here is derived from an EMBL/GenBank/DDBJ whole genome shotgun (WGS) entry which is preliminary data.</text>
</comment>
<organism evidence="2 3">
    <name type="scientific">Marinobacter salexigens</name>
    <dbReference type="NCBI Taxonomy" id="1925763"/>
    <lineage>
        <taxon>Bacteria</taxon>
        <taxon>Pseudomonadati</taxon>
        <taxon>Pseudomonadota</taxon>
        <taxon>Gammaproteobacteria</taxon>
        <taxon>Pseudomonadales</taxon>
        <taxon>Marinobacteraceae</taxon>
        <taxon>Marinobacter</taxon>
    </lineage>
</organism>
<evidence type="ECO:0000256" key="1">
    <source>
        <dbReference type="ARBA" id="ARBA00005254"/>
    </source>
</evidence>
<sequence length="260" mass="28066">MSEYLHAVRNGEIFEITLDKPKGNAVSAELSRDMGKLFAEFRDDPSLRVAILTGAGEKFFCGGWDLSSVAEGEEFIGDFGEGGFGGFIELPNLNKPVICAVNGYAIGAGFEMLLRSDFVVADESAQFWLPEAQLGVAPDVATFLLPKLLPRQKAFSILMTAQRLSAQELMDLGLVNTVVPKGEAMSAARELAHELIKAAPLSLAAIKEAIELTEGLTFAESYAALRAKEWPAFMAMLDSKDAQEGAKAFLEGRAPEWTGQ</sequence>
<dbReference type="PANTHER" id="PTHR11941">
    <property type="entry name" value="ENOYL-COA HYDRATASE-RELATED"/>
    <property type="match status" value="1"/>
</dbReference>
<dbReference type="RefSeq" id="WP_216007498.1">
    <property type="nucleotide sequence ID" value="NZ_JAHKPV010000006.1"/>
</dbReference>
<dbReference type="Proteomes" id="UP000753376">
    <property type="component" value="Unassembled WGS sequence"/>
</dbReference>
<dbReference type="CDD" id="cd06558">
    <property type="entry name" value="crotonase-like"/>
    <property type="match status" value="1"/>
</dbReference>
<gene>
    <name evidence="2" type="ORF">KO508_06275</name>
</gene>